<evidence type="ECO:0000313" key="4">
    <source>
        <dbReference type="Proteomes" id="UP001165561"/>
    </source>
</evidence>
<keyword evidence="4" id="KW-1185">Reference proteome</keyword>
<keyword evidence="2" id="KW-0472">Membrane</keyword>
<evidence type="ECO:0000256" key="2">
    <source>
        <dbReference type="SAM" id="Phobius"/>
    </source>
</evidence>
<feature type="compositionally biased region" description="Basic and acidic residues" evidence="1">
    <location>
        <begin position="85"/>
        <end position="94"/>
    </location>
</feature>
<evidence type="ECO:0000256" key="1">
    <source>
        <dbReference type="SAM" id="MobiDB-lite"/>
    </source>
</evidence>
<keyword evidence="2" id="KW-0812">Transmembrane</keyword>
<feature type="region of interest" description="Disordered" evidence="1">
    <location>
        <begin position="1"/>
        <end position="99"/>
    </location>
</feature>
<dbReference type="Proteomes" id="UP001165561">
    <property type="component" value="Unassembled WGS sequence"/>
</dbReference>
<gene>
    <name evidence="3" type="ORF">PU560_00990</name>
</gene>
<keyword evidence="2" id="KW-1133">Transmembrane helix</keyword>
<accession>A0ABT5TSK6</accession>
<organism evidence="3 4">
    <name type="scientific">Georgenia halotolerans</name>
    <dbReference type="NCBI Taxonomy" id="3028317"/>
    <lineage>
        <taxon>Bacteria</taxon>
        <taxon>Bacillati</taxon>
        <taxon>Actinomycetota</taxon>
        <taxon>Actinomycetes</taxon>
        <taxon>Micrococcales</taxon>
        <taxon>Bogoriellaceae</taxon>
        <taxon>Georgenia</taxon>
    </lineage>
</organism>
<feature type="compositionally biased region" description="Basic and acidic residues" evidence="1">
    <location>
        <begin position="1"/>
        <end position="12"/>
    </location>
</feature>
<comment type="caution">
    <text evidence="3">The sequence shown here is derived from an EMBL/GenBank/DDBJ whole genome shotgun (WGS) entry which is preliminary data.</text>
</comment>
<dbReference type="EMBL" id="JARACI010000209">
    <property type="protein sequence ID" value="MDD9205037.1"/>
    <property type="molecule type" value="Genomic_DNA"/>
</dbReference>
<reference evidence="3" key="1">
    <citation type="submission" date="2023-02" db="EMBL/GenBank/DDBJ databases">
        <title>Georgenia sp.10Sc9-8, isolated from a soil sample collected from the Taklamakan desert.</title>
        <authorList>
            <person name="Liu S."/>
        </authorList>
    </citation>
    <scope>NUCLEOTIDE SEQUENCE</scope>
    <source>
        <strain evidence="3">10Sc9-8</strain>
    </source>
</reference>
<evidence type="ECO:0000313" key="3">
    <source>
        <dbReference type="EMBL" id="MDD9205037.1"/>
    </source>
</evidence>
<feature type="non-terminal residue" evidence="3">
    <location>
        <position position="144"/>
    </location>
</feature>
<feature type="transmembrane region" description="Helical" evidence="2">
    <location>
        <begin position="100"/>
        <end position="124"/>
    </location>
</feature>
<protein>
    <recommendedName>
        <fullName evidence="5">Serine protease</fullName>
    </recommendedName>
</protein>
<evidence type="ECO:0008006" key="5">
    <source>
        <dbReference type="Google" id="ProtNLM"/>
    </source>
</evidence>
<name>A0ABT5TSK6_9MICO</name>
<proteinExistence type="predicted"/>
<sequence length="144" mass="14264">MTHDDATPRDGAEPDAGGPRWSAVRGPGPEGAYPPAPAPAGGSAFPGGGRQPDGAAADVHRPWSPVQPGPGTGTGTGHGWFSADEPARSAAPRERPRRGVGAGTVALLVLASLLLGVVVGALGARQLFLDEGPALSRSPLPTSG</sequence>